<dbReference type="Gene3D" id="4.10.80.160">
    <property type="match status" value="1"/>
</dbReference>
<organism evidence="5 6">
    <name type="scientific">Dermatophagoides pteronyssinus</name>
    <name type="common">European house dust mite</name>
    <dbReference type="NCBI Taxonomy" id="6956"/>
    <lineage>
        <taxon>Eukaryota</taxon>
        <taxon>Metazoa</taxon>
        <taxon>Ecdysozoa</taxon>
        <taxon>Arthropoda</taxon>
        <taxon>Chelicerata</taxon>
        <taxon>Arachnida</taxon>
        <taxon>Acari</taxon>
        <taxon>Acariformes</taxon>
        <taxon>Sarcoptiformes</taxon>
        <taxon>Astigmata</taxon>
        <taxon>Psoroptidia</taxon>
        <taxon>Analgoidea</taxon>
        <taxon>Pyroglyphidae</taxon>
        <taxon>Dermatophagoidinae</taxon>
        <taxon>Dermatophagoides</taxon>
    </lineage>
</organism>
<dbReference type="GO" id="GO:0003723">
    <property type="term" value="F:RNA binding"/>
    <property type="evidence" value="ECO:0007669"/>
    <property type="project" value="InterPro"/>
</dbReference>
<reference evidence="6" key="1">
    <citation type="submission" date="2025-08" db="UniProtKB">
        <authorList>
            <consortium name="RefSeq"/>
        </authorList>
    </citation>
    <scope>IDENTIFICATION</scope>
    <source>
        <strain evidence="6">Airmid</strain>
    </source>
</reference>
<dbReference type="KEGG" id="dpte:113797504"/>
<feature type="region of interest" description="Disordered" evidence="3">
    <location>
        <begin position="1066"/>
        <end position="1199"/>
    </location>
</feature>
<evidence type="ECO:0000259" key="4">
    <source>
        <dbReference type="SMART" id="SM00543"/>
    </source>
</evidence>
<feature type="region of interest" description="Disordered" evidence="3">
    <location>
        <begin position="411"/>
        <end position="432"/>
    </location>
</feature>
<dbReference type="RefSeq" id="XP_027203697.1">
    <property type="nucleotide sequence ID" value="XM_027347896.1"/>
</dbReference>
<feature type="domain" description="MIF4G" evidence="4">
    <location>
        <begin position="79"/>
        <end position="295"/>
    </location>
</feature>
<dbReference type="InterPro" id="IPR039762">
    <property type="entry name" value="Nmd2/UPF2"/>
</dbReference>
<evidence type="ECO:0000256" key="2">
    <source>
        <dbReference type="ARBA" id="ARBA00022490"/>
    </source>
</evidence>
<feature type="compositionally biased region" description="Acidic residues" evidence="3">
    <location>
        <begin position="1066"/>
        <end position="1079"/>
    </location>
</feature>
<dbReference type="OMA" id="DFQHHQI"/>
<dbReference type="GO" id="GO:0035145">
    <property type="term" value="C:exon-exon junction complex"/>
    <property type="evidence" value="ECO:0007669"/>
    <property type="project" value="TreeGrafter"/>
</dbReference>
<dbReference type="PANTHER" id="PTHR12839">
    <property type="entry name" value="NONSENSE-MEDIATED MRNA DECAY PROTEIN 2 UP-FRAMESHIFT SUPPRESSOR 2"/>
    <property type="match status" value="1"/>
</dbReference>
<dbReference type="FunCoup" id="A0A6P6YEJ5">
    <property type="interactions" value="1996"/>
</dbReference>
<feature type="compositionally biased region" description="Basic and acidic residues" evidence="3">
    <location>
        <begin position="17"/>
        <end position="41"/>
    </location>
</feature>
<dbReference type="InterPro" id="IPR007193">
    <property type="entry name" value="Upf2/Nmd2_C"/>
</dbReference>
<feature type="compositionally biased region" description="Polar residues" evidence="3">
    <location>
        <begin position="1082"/>
        <end position="1110"/>
    </location>
</feature>
<feature type="region of interest" description="Disordered" evidence="3">
    <location>
        <begin position="1238"/>
        <end position="1283"/>
    </location>
</feature>
<keyword evidence="2" id="KW-0963">Cytoplasm</keyword>
<feature type="compositionally biased region" description="Acidic residues" evidence="3">
    <location>
        <begin position="1125"/>
        <end position="1180"/>
    </location>
</feature>
<feature type="domain" description="MIF4G" evidence="4">
    <location>
        <begin position="506"/>
        <end position="695"/>
    </location>
</feature>
<name>A0A6P6YEJ5_DERPT</name>
<dbReference type="FunFam" id="1.25.40.180:FF:000014">
    <property type="entry name" value="Putative regulator of nonsense transcripts 2"/>
    <property type="match status" value="1"/>
</dbReference>
<feature type="compositionally biased region" description="Basic and acidic residues" evidence="3">
    <location>
        <begin position="1338"/>
        <end position="1347"/>
    </location>
</feature>
<feature type="compositionally biased region" description="Gly residues" evidence="3">
    <location>
        <begin position="1381"/>
        <end position="1397"/>
    </location>
</feature>
<feature type="region of interest" description="Disordered" evidence="3">
    <location>
        <begin position="996"/>
        <end position="1037"/>
    </location>
</feature>
<feature type="compositionally biased region" description="Acidic residues" evidence="3">
    <location>
        <begin position="1"/>
        <end position="11"/>
    </location>
</feature>
<evidence type="ECO:0000313" key="5">
    <source>
        <dbReference type="Proteomes" id="UP000515146"/>
    </source>
</evidence>
<dbReference type="SMART" id="SM00543">
    <property type="entry name" value="MIF4G"/>
    <property type="match status" value="3"/>
</dbReference>
<evidence type="ECO:0000256" key="1">
    <source>
        <dbReference type="ARBA" id="ARBA00004496"/>
    </source>
</evidence>
<feature type="region of interest" description="Disordered" evidence="3">
    <location>
        <begin position="1337"/>
        <end position="1403"/>
    </location>
</feature>
<dbReference type="Pfam" id="PF02854">
    <property type="entry name" value="MIF4G"/>
    <property type="match status" value="3"/>
</dbReference>
<sequence>MKNSEENDDADNLAKNPNEEDNKMEENKDDQEKDEQSIRDYIKELTERFQEKRKKRYENDPTNIEYPDEDLFVRLDTSIKKNTAFVKKIRNMNETNKDLIMKDLENLNLTRFISELATALVETKIKATEINLFIQICSFLHCRYPEFAAHLFDAWNKNLPKKPTDQFNASKMRIDIKIFTELILSGIFSTKDSLPALGNLLTILTNSDKESHKNLNILIVFCRSYGVEFAGIYPRRQRLLAEKFQQNLPVCDFLSIERQKGVRTLLKDYYQSLIQHISKDRKYLFHLKNDMKRNLETRGEVSETLQERWKTKSTEFEKLHQSTIIFADLIDEQMPDIDIETLENDTILMKNENVTAVLFDLNRFKENNPTIWDDEETRIFYEKLPDLKSLVPAMLYKDSLKDDTTTATAASNNLTETGKEIVGDQPENDQPSTVETDIADLTNDDDDLILTGDDTTIPDPKDVPLLNENDDLDVLDDNKTTTTTTTMNGRTRLVKFNFNATKDQLDTFFSSLPNCVNCDLIDKAALHFATTFNTKNNRKKLVDILIRVPRTRLDLLPFYGRFVAQLTPIMPSVSNELCVGLKNQFRYNFYKKDQVYIESKVKIIRFISELVKFNLFSKTEALKILKTLLSDFHHHHIEMTCNLFEVCGRYLYRCPESHHMTNLLLQQMMRLKNHMYVNTRYETMIQNAYYSVTSEDKSSSRIIPAKPIMHQYIEHLIYTELTRKNVSNVLKKLRRLNWNDKDINTFAIKTLSSAWNIKYDNIPALASLLSNLSQNRSQTVLMVMDTILENIRIGMQMNSLEYNQRRIATIKYFAECFNYNLFDSTLLFNIMYSLLLYGVDYNDLSKSTMDSPFNLIRFRLVAQILHICGHFLLSPVAKKKLDFFLLFFQRYYWLKKSYTNSLPIETIDQMSLFYLDAIFADVLQFLRLKFKKAESYEDSCKQLEQSLEDLAKNLKNVLPNLKNVSIKNVLTNQATTTINNNNKDGGQLEPIKEDSENEIIDDNNDGDKLQQLPKKHENNNNSNNNNKEDNFNPFIIINNNQNDCDNNNNNNSGGNIVTAAADYNSDYDQEDNDDEEEEDNHSSIGAFNNDNNNGGVGCSSSQPIIEQQSTEQKDNYNDPINNADIDPDDDDDSDDDDDLDNSNEEDIDEDDDDEYDDDIDDEDDVDVVDEEEDEDDDDKGDDNGNGGSSSIRIQPCEEDDKFQLDFERLMMENLQSRSQEVTQRINVEIVIPIERDSGRQQFSGGIGGDHHHNSSSLFSLEPSTTTTTTNRNRQQSSKESEETKFNFRVMTKNQKSNKPILRSIEVPVDSDLVQNFLEREREKKREKEQVKKLILGFNERREMEDHQNPSNSSSSSISSVNSSNVKSMAAGDHHYQQNRSPGGGGGYFHHYRGGGGNYRKRFQ</sequence>
<keyword evidence="5" id="KW-1185">Reference proteome</keyword>
<comment type="subcellular location">
    <subcellularLocation>
        <location evidence="1">Cytoplasm</location>
    </subcellularLocation>
</comment>
<accession>A0A6P6YEJ5</accession>
<dbReference type="CTD" id="26019"/>
<feature type="compositionally biased region" description="Low complexity" evidence="3">
    <location>
        <begin position="1019"/>
        <end position="1037"/>
    </location>
</feature>
<feature type="region of interest" description="Disordered" evidence="3">
    <location>
        <begin position="1"/>
        <end position="41"/>
    </location>
</feature>
<dbReference type="GO" id="GO:0000184">
    <property type="term" value="P:nuclear-transcribed mRNA catabolic process, nonsense-mediated decay"/>
    <property type="evidence" value="ECO:0007669"/>
    <property type="project" value="InterPro"/>
</dbReference>
<dbReference type="SUPFAM" id="SSF48371">
    <property type="entry name" value="ARM repeat"/>
    <property type="match status" value="3"/>
</dbReference>
<protein>
    <submittedName>
        <fullName evidence="6">Regulator of nonsense transcripts 2-like</fullName>
    </submittedName>
</protein>
<dbReference type="PANTHER" id="PTHR12839:SF7">
    <property type="entry name" value="REGULATOR OF NONSENSE TRANSCRIPTS 2"/>
    <property type="match status" value="1"/>
</dbReference>
<evidence type="ECO:0000256" key="3">
    <source>
        <dbReference type="SAM" id="MobiDB-lite"/>
    </source>
</evidence>
<dbReference type="InterPro" id="IPR003890">
    <property type="entry name" value="MIF4G-like_typ-3"/>
</dbReference>
<evidence type="ECO:0000313" key="6">
    <source>
        <dbReference type="RefSeq" id="XP_027203697.1"/>
    </source>
</evidence>
<feature type="compositionally biased region" description="Low complexity" evidence="3">
    <location>
        <begin position="1350"/>
        <end position="1367"/>
    </location>
</feature>
<dbReference type="Proteomes" id="UP000515146">
    <property type="component" value="Unplaced"/>
</dbReference>
<dbReference type="OrthoDB" id="27832at2759"/>
<proteinExistence type="predicted"/>
<dbReference type="InterPro" id="IPR016024">
    <property type="entry name" value="ARM-type_fold"/>
</dbReference>
<dbReference type="GO" id="GO:0005737">
    <property type="term" value="C:cytoplasm"/>
    <property type="evidence" value="ECO:0007669"/>
    <property type="project" value="UniProtKB-SubCell"/>
</dbReference>
<dbReference type="Pfam" id="PF04050">
    <property type="entry name" value="Upf2"/>
    <property type="match status" value="1"/>
</dbReference>
<dbReference type="InParanoid" id="A0A6P6YEJ5"/>
<feature type="domain" description="MIF4G" evidence="4">
    <location>
        <begin position="711"/>
        <end position="929"/>
    </location>
</feature>
<gene>
    <name evidence="6" type="primary">LOC113797504</name>
</gene>
<dbReference type="Gene3D" id="1.25.40.180">
    <property type="match status" value="3"/>
</dbReference>
<feature type="compositionally biased region" description="Low complexity" evidence="3">
    <location>
        <begin position="1254"/>
        <end position="1275"/>
    </location>
</feature>